<dbReference type="SUPFAM" id="SSF48498">
    <property type="entry name" value="Tetracyclin repressor-like, C-terminal domain"/>
    <property type="match status" value="1"/>
</dbReference>
<dbReference type="InterPro" id="IPR009057">
    <property type="entry name" value="Homeodomain-like_sf"/>
</dbReference>
<feature type="non-terminal residue" evidence="5">
    <location>
        <position position="1"/>
    </location>
</feature>
<dbReference type="SUPFAM" id="SSF46689">
    <property type="entry name" value="Homeodomain-like"/>
    <property type="match status" value="1"/>
</dbReference>
<feature type="region of interest" description="Disordered" evidence="3">
    <location>
        <begin position="188"/>
        <end position="220"/>
    </location>
</feature>
<dbReference type="AlphaFoldDB" id="A0A564FG59"/>
<dbReference type="InterPro" id="IPR050109">
    <property type="entry name" value="HTH-type_TetR-like_transc_reg"/>
</dbReference>
<evidence type="ECO:0000313" key="6">
    <source>
        <dbReference type="Proteomes" id="UP000381693"/>
    </source>
</evidence>
<accession>A0A564FG59</accession>
<gene>
    <name evidence="5" type="primary">kstR2</name>
    <name evidence="5" type="ORF">MAMC_00287</name>
</gene>
<dbReference type="InterPro" id="IPR036271">
    <property type="entry name" value="Tet_transcr_reg_TetR-rel_C_sf"/>
</dbReference>
<dbReference type="EMBL" id="CABFUZ020000063">
    <property type="protein sequence ID" value="VVM04907.1"/>
    <property type="molecule type" value="Genomic_DNA"/>
</dbReference>
<feature type="DNA-binding region" description="H-T-H motif" evidence="2">
    <location>
        <begin position="25"/>
        <end position="44"/>
    </location>
</feature>
<name>A0A564FG59_9BACT</name>
<organism evidence="5 6">
    <name type="scientific">Methylacidimicrobium cyclopophantes</name>
    <dbReference type="NCBI Taxonomy" id="1041766"/>
    <lineage>
        <taxon>Bacteria</taxon>
        <taxon>Pseudomonadati</taxon>
        <taxon>Verrucomicrobiota</taxon>
        <taxon>Methylacidimicrobium</taxon>
    </lineage>
</organism>
<feature type="compositionally biased region" description="Basic and acidic residues" evidence="3">
    <location>
        <begin position="188"/>
        <end position="197"/>
    </location>
</feature>
<protein>
    <submittedName>
        <fullName evidence="5">Partial HTH-type transcriptional repressor KstR2</fullName>
    </submittedName>
</protein>
<dbReference type="Gene3D" id="1.10.357.10">
    <property type="entry name" value="Tetracycline Repressor, domain 2"/>
    <property type="match status" value="1"/>
</dbReference>
<evidence type="ECO:0000256" key="2">
    <source>
        <dbReference type="PROSITE-ProRule" id="PRU00335"/>
    </source>
</evidence>
<feature type="domain" description="HTH tetR-type" evidence="4">
    <location>
        <begin position="2"/>
        <end position="62"/>
    </location>
</feature>
<sequence>RPDRRTELIEATMTVLTEHGFEGLRTRRVAEQAGVNVATLHYYFSTKEELIRGLADYLAERFRTFHAPAPPVEGSLGLARLRQEFADAAFYWAKERKLLLVLQELVHRSRRCPAIGRILEPLLSEWRSGLEAMLREGREEGVFRPEISPYEGASLLAAAMMGLLGSPNLFEVVFRALERALVKPEVLARDRREKGGDGSDSSPSICSPTLPAAATVPGEG</sequence>
<evidence type="ECO:0000313" key="5">
    <source>
        <dbReference type="EMBL" id="VVM04907.1"/>
    </source>
</evidence>
<dbReference type="GO" id="GO:0000976">
    <property type="term" value="F:transcription cis-regulatory region binding"/>
    <property type="evidence" value="ECO:0007669"/>
    <property type="project" value="TreeGrafter"/>
</dbReference>
<dbReference type="RefSeq" id="WP_142524415.1">
    <property type="nucleotide sequence ID" value="NZ_CABFUZ020000063.1"/>
</dbReference>
<dbReference type="PRINTS" id="PR00455">
    <property type="entry name" value="HTHTETR"/>
</dbReference>
<dbReference type="GO" id="GO:0003700">
    <property type="term" value="F:DNA-binding transcription factor activity"/>
    <property type="evidence" value="ECO:0007669"/>
    <property type="project" value="TreeGrafter"/>
</dbReference>
<dbReference type="PANTHER" id="PTHR30055:SF231">
    <property type="entry name" value="TRANSCRIPTIONAL REGULATORY PROTEIN (PROBABLY DEOR-FAMILY)-RELATED"/>
    <property type="match status" value="1"/>
</dbReference>
<dbReference type="Pfam" id="PF00440">
    <property type="entry name" value="TetR_N"/>
    <property type="match status" value="1"/>
</dbReference>
<feature type="non-terminal residue" evidence="5">
    <location>
        <position position="220"/>
    </location>
</feature>
<evidence type="ECO:0000256" key="1">
    <source>
        <dbReference type="ARBA" id="ARBA00023125"/>
    </source>
</evidence>
<dbReference type="PANTHER" id="PTHR30055">
    <property type="entry name" value="HTH-TYPE TRANSCRIPTIONAL REGULATOR RUTR"/>
    <property type="match status" value="1"/>
</dbReference>
<keyword evidence="6" id="KW-1185">Reference proteome</keyword>
<dbReference type="EMBL" id="CABFUZ020000063">
    <property type="protein sequence ID" value="VVM04908.1"/>
    <property type="molecule type" value="Genomic_DNA"/>
</dbReference>
<evidence type="ECO:0000259" key="4">
    <source>
        <dbReference type="PROSITE" id="PS50977"/>
    </source>
</evidence>
<proteinExistence type="predicted"/>
<keyword evidence="1 2" id="KW-0238">DNA-binding</keyword>
<dbReference type="OrthoDB" id="277085at2"/>
<reference evidence="5 6" key="1">
    <citation type="submission" date="2019-09" db="EMBL/GenBank/DDBJ databases">
        <authorList>
            <person name="Cremers G."/>
        </authorList>
    </citation>
    <scope>NUCLEOTIDE SEQUENCE [LARGE SCALE GENOMIC DNA]</scope>
    <source>
        <strain evidence="5">3B</strain>
    </source>
</reference>
<dbReference type="InterPro" id="IPR001647">
    <property type="entry name" value="HTH_TetR"/>
</dbReference>
<evidence type="ECO:0000256" key="3">
    <source>
        <dbReference type="SAM" id="MobiDB-lite"/>
    </source>
</evidence>
<dbReference type="PROSITE" id="PS50977">
    <property type="entry name" value="HTH_TETR_2"/>
    <property type="match status" value="1"/>
</dbReference>
<dbReference type="Proteomes" id="UP000381693">
    <property type="component" value="Unassembled WGS sequence"/>
</dbReference>